<comment type="caution">
    <text evidence="1">The sequence shown here is derived from an EMBL/GenBank/DDBJ whole genome shotgun (WGS) entry which is preliminary data.</text>
</comment>
<keyword evidence="1" id="KW-0012">Acyltransferase</keyword>
<gene>
    <name evidence="1" type="primary">ESA1_3</name>
    <name evidence="1" type="ORF">DSO57_1022076</name>
</gene>
<dbReference type="EC" id="2.3.1.48" evidence="1"/>
<dbReference type="Proteomes" id="UP001165960">
    <property type="component" value="Unassembled WGS sequence"/>
</dbReference>
<accession>A0ACC2TQT9</accession>
<evidence type="ECO:0000313" key="1">
    <source>
        <dbReference type="EMBL" id="KAJ9076872.1"/>
    </source>
</evidence>
<keyword evidence="1" id="KW-0808">Transferase</keyword>
<proteinExistence type="predicted"/>
<evidence type="ECO:0000313" key="2">
    <source>
        <dbReference type="Proteomes" id="UP001165960"/>
    </source>
</evidence>
<keyword evidence="2" id="KW-1185">Reference proteome</keyword>
<organism evidence="1 2">
    <name type="scientific">Entomophthora muscae</name>
    <dbReference type="NCBI Taxonomy" id="34485"/>
    <lineage>
        <taxon>Eukaryota</taxon>
        <taxon>Fungi</taxon>
        <taxon>Fungi incertae sedis</taxon>
        <taxon>Zoopagomycota</taxon>
        <taxon>Entomophthoromycotina</taxon>
        <taxon>Entomophthoromycetes</taxon>
        <taxon>Entomophthorales</taxon>
        <taxon>Entomophthoraceae</taxon>
        <taxon>Entomophthora</taxon>
    </lineage>
</organism>
<protein>
    <submittedName>
        <fullName evidence="1">Histone acetyltransferase</fullName>
        <ecNumber evidence="1">2.3.1.48</ecNumber>
    </submittedName>
</protein>
<name>A0ACC2TQT9_9FUNG</name>
<reference evidence="1" key="1">
    <citation type="submission" date="2022-04" db="EMBL/GenBank/DDBJ databases">
        <title>Genome of the entomopathogenic fungus Entomophthora muscae.</title>
        <authorList>
            <person name="Elya C."/>
            <person name="Lovett B.R."/>
            <person name="Lee E."/>
            <person name="Macias A.M."/>
            <person name="Hajek A.E."/>
            <person name="De Bivort B.L."/>
            <person name="Kasson M.T."/>
            <person name="De Fine Licht H.H."/>
            <person name="Stajich J.E."/>
        </authorList>
    </citation>
    <scope>NUCLEOTIDE SEQUENCE</scope>
    <source>
        <strain evidence="1">Berkeley</strain>
    </source>
</reference>
<dbReference type="EMBL" id="QTSX02002239">
    <property type="protein sequence ID" value="KAJ9076872.1"/>
    <property type="molecule type" value="Genomic_DNA"/>
</dbReference>
<sequence length="511" mass="58790">MPQPKKFKHDVRHSSGKAKVPASLNSLDHAGSSDQENDSGEVFQLSEVNLSTTPLSDQHLKILLKHVLVGCTLLVFKGSRPNEAGSEKEQRLAEVLSVRTTISPNQPEFYVHYCGFNKRLDEWVHYSKLDITKPIQYPKGVKNPLGGVEGSRTMDSKDLHDPAHKNSTARSARIRNGLHVSDSPSVRKKDQLDGSYWDSDEERKDHEPIRSSGSMTQNIHEISRVKNLSRVQIGQYEVEPWYFSPYPPEFSDSSLVYICEFCLCAYHKEICFRRHRSKCKLRHPPGKEIYRNKDISFFELDGRIQKPYCRWLGLLSKLFLDHKTLYYDMDPFLFYVMTQNDEYGCHILGYFSKEKESLENYNLACILTLPQHQRKGYGRLLIQFSYELSKIEKKNGSPEKPLSDLGLLSYRAYWSEAIVDYLLSLKRMDDRSAASVEQIAAATAITPLDIVHTLNTLGALKYYRNEFVLHLSDAIIEGFIRTSKKHRHVIDPSCIQWTPYSASTNQPRYIN</sequence>